<dbReference type="PANTHER" id="PTHR43827">
    <property type="entry name" value="2,5-DIKETO-D-GLUCONIC ACID REDUCTASE"/>
    <property type="match status" value="1"/>
</dbReference>
<comment type="similarity">
    <text evidence="1">Belongs to the aldo/keto reductase family.</text>
</comment>
<reference evidence="8 9" key="1">
    <citation type="journal article" date="2014" name="BMC Genomics">
        <title>Comparative genome sequencing reveals chemotype-specific gene clusters in the toxigenic black mold Stachybotrys.</title>
        <authorList>
            <person name="Semeiks J."/>
            <person name="Borek D."/>
            <person name="Otwinowski Z."/>
            <person name="Grishin N.V."/>
        </authorList>
    </citation>
    <scope>NUCLEOTIDE SEQUENCE [LARGE SCALE GENOMIC DNA]</scope>
    <source>
        <strain evidence="9">CBS 109288 / IBT 7711</strain>
    </source>
</reference>
<dbReference type="GO" id="GO:0016616">
    <property type="term" value="F:oxidoreductase activity, acting on the CH-OH group of donors, NAD or NADP as acceptor"/>
    <property type="evidence" value="ECO:0007669"/>
    <property type="project" value="UniProtKB-ARBA"/>
</dbReference>
<dbReference type="FunFam" id="3.20.20.100:FF:000002">
    <property type="entry name" value="2,5-diketo-D-gluconic acid reductase A"/>
    <property type="match status" value="1"/>
</dbReference>
<evidence type="ECO:0000256" key="6">
    <source>
        <dbReference type="PIRSR" id="PIRSR000097-3"/>
    </source>
</evidence>
<dbReference type="PROSITE" id="PS00062">
    <property type="entry name" value="ALDOKETO_REDUCTASE_2"/>
    <property type="match status" value="1"/>
</dbReference>
<feature type="binding site" evidence="5">
    <location>
        <position position="112"/>
    </location>
    <ligand>
        <name>substrate</name>
    </ligand>
</feature>
<keyword evidence="9" id="KW-1185">Reference proteome</keyword>
<dbReference type="InterPro" id="IPR044494">
    <property type="entry name" value="AKR3C2/3"/>
</dbReference>
<name>A0A084AFE4_STACB</name>
<accession>A0A084AFE4</accession>
<evidence type="ECO:0000256" key="3">
    <source>
        <dbReference type="ARBA" id="ARBA00023002"/>
    </source>
</evidence>
<evidence type="ECO:0000313" key="9">
    <source>
        <dbReference type="Proteomes" id="UP000028045"/>
    </source>
</evidence>
<dbReference type="Gene3D" id="3.20.20.100">
    <property type="entry name" value="NADP-dependent oxidoreductase domain"/>
    <property type="match status" value="1"/>
</dbReference>
<dbReference type="InterPro" id="IPR023210">
    <property type="entry name" value="NADP_OxRdtase_dom"/>
</dbReference>
<gene>
    <name evidence="8" type="ORF">S7711_07387</name>
</gene>
<dbReference type="Pfam" id="PF00248">
    <property type="entry name" value="Aldo_ket_red"/>
    <property type="match status" value="1"/>
</dbReference>
<dbReference type="CDD" id="cd19120">
    <property type="entry name" value="AKR_AKR3C2-3"/>
    <property type="match status" value="1"/>
</dbReference>
<dbReference type="PANTHER" id="PTHR43827:SF3">
    <property type="entry name" value="NADP-DEPENDENT OXIDOREDUCTASE DOMAIN-CONTAINING PROTEIN"/>
    <property type="match status" value="1"/>
</dbReference>
<feature type="domain" description="NADP-dependent oxidoreductase" evidence="7">
    <location>
        <begin position="31"/>
        <end position="271"/>
    </location>
</feature>
<evidence type="ECO:0000259" key="7">
    <source>
        <dbReference type="Pfam" id="PF00248"/>
    </source>
</evidence>
<organism evidence="8 9">
    <name type="scientific">Stachybotrys chartarum (strain CBS 109288 / IBT 7711)</name>
    <name type="common">Toxic black mold</name>
    <name type="synonym">Stilbospora chartarum</name>
    <dbReference type="NCBI Taxonomy" id="1280523"/>
    <lineage>
        <taxon>Eukaryota</taxon>
        <taxon>Fungi</taxon>
        <taxon>Dikarya</taxon>
        <taxon>Ascomycota</taxon>
        <taxon>Pezizomycotina</taxon>
        <taxon>Sordariomycetes</taxon>
        <taxon>Hypocreomycetidae</taxon>
        <taxon>Hypocreales</taxon>
        <taxon>Stachybotryaceae</taxon>
        <taxon>Stachybotrys</taxon>
    </lineage>
</organism>
<dbReference type="PIRSF" id="PIRSF000097">
    <property type="entry name" value="AKR"/>
    <property type="match status" value="1"/>
</dbReference>
<dbReference type="SUPFAM" id="SSF51430">
    <property type="entry name" value="NAD(P)-linked oxidoreductase"/>
    <property type="match status" value="1"/>
</dbReference>
<proteinExistence type="inferred from homology"/>
<dbReference type="AlphaFoldDB" id="A0A084AFE4"/>
<dbReference type="PROSITE" id="PS00798">
    <property type="entry name" value="ALDOKETO_REDUCTASE_1"/>
    <property type="match status" value="1"/>
</dbReference>
<dbReference type="Proteomes" id="UP000028045">
    <property type="component" value="Unassembled WGS sequence"/>
</dbReference>
<dbReference type="PRINTS" id="PR00069">
    <property type="entry name" value="ALDKETRDTASE"/>
</dbReference>
<dbReference type="EMBL" id="KL648755">
    <property type="protein sequence ID" value="KEY64023.1"/>
    <property type="molecule type" value="Genomic_DNA"/>
</dbReference>
<dbReference type="InterPro" id="IPR018170">
    <property type="entry name" value="Aldo/ket_reductase_CS"/>
</dbReference>
<evidence type="ECO:0000256" key="5">
    <source>
        <dbReference type="PIRSR" id="PIRSR000097-2"/>
    </source>
</evidence>
<keyword evidence="2" id="KW-0521">NADP</keyword>
<dbReference type="OrthoDB" id="416253at2759"/>
<feature type="site" description="Lowers pKa of active site Tyr" evidence="6">
    <location>
        <position position="83"/>
    </location>
</feature>
<sequence length="291" mass="32470">MELPSLTLALGSEIPMLGYGCGTVWMKESDDDINRDTVDAIKQAIELGYRHLDGAQYYRTEAELGLAVEESGIPRSDFFITTKAVSPIDVEGALRLSLKRLRTEYVDLYLIHEPFSSGGRKEILQEAWKGMESCLRQGLARSIGVSNFLIPHIEAVLETATIKPAVNQIELHPYLQRTELREFLKTQAIQVEAFAPLTPLTKASPGPIDKICRILADKYSVTSSAILLRWLIDQGVVVLTTSSQKTRLVQYLEHIPSFHLSGDEIAEISEAGQGKNHREFFVDGYGEDCFL</sequence>
<evidence type="ECO:0000256" key="2">
    <source>
        <dbReference type="ARBA" id="ARBA00022857"/>
    </source>
</evidence>
<protein>
    <recommendedName>
        <fullName evidence="7">NADP-dependent oxidoreductase domain-containing protein</fullName>
    </recommendedName>
</protein>
<keyword evidence="3" id="KW-0560">Oxidoreductase</keyword>
<dbReference type="InterPro" id="IPR036812">
    <property type="entry name" value="NAD(P)_OxRdtase_dom_sf"/>
</dbReference>
<dbReference type="InterPro" id="IPR020471">
    <property type="entry name" value="AKR"/>
</dbReference>
<evidence type="ECO:0000313" key="8">
    <source>
        <dbReference type="EMBL" id="KEY64023.1"/>
    </source>
</evidence>
<evidence type="ECO:0000256" key="1">
    <source>
        <dbReference type="ARBA" id="ARBA00007905"/>
    </source>
</evidence>
<dbReference type="GO" id="GO:0016652">
    <property type="term" value="F:oxidoreductase activity, acting on NAD(P)H as acceptor"/>
    <property type="evidence" value="ECO:0007669"/>
    <property type="project" value="InterPro"/>
</dbReference>
<evidence type="ECO:0000256" key="4">
    <source>
        <dbReference type="PIRSR" id="PIRSR000097-1"/>
    </source>
</evidence>
<dbReference type="HOGENOM" id="CLU_023205_0_3_1"/>
<feature type="active site" description="Proton donor" evidence="4">
    <location>
        <position position="58"/>
    </location>
</feature>